<dbReference type="Proteomes" id="UP001056120">
    <property type="component" value="Linkage Group LG10"/>
</dbReference>
<evidence type="ECO:0000313" key="2">
    <source>
        <dbReference type="Proteomes" id="UP001056120"/>
    </source>
</evidence>
<proteinExistence type="predicted"/>
<gene>
    <name evidence="1" type="ORF">L1987_29825</name>
</gene>
<comment type="caution">
    <text evidence="1">The sequence shown here is derived from an EMBL/GenBank/DDBJ whole genome shotgun (WGS) entry which is preliminary data.</text>
</comment>
<dbReference type="EMBL" id="CM042027">
    <property type="protein sequence ID" value="KAI3801712.1"/>
    <property type="molecule type" value="Genomic_DNA"/>
</dbReference>
<protein>
    <submittedName>
        <fullName evidence="1">Uncharacterized protein</fullName>
    </submittedName>
</protein>
<keyword evidence="2" id="KW-1185">Reference proteome</keyword>
<accession>A0ACB9I0Y6</accession>
<name>A0ACB9I0Y6_9ASTR</name>
<reference evidence="1 2" key="2">
    <citation type="journal article" date="2022" name="Mol. Ecol. Resour.">
        <title>The genomes of chicory, endive, great burdock and yacon provide insights into Asteraceae paleo-polyploidization history and plant inulin production.</title>
        <authorList>
            <person name="Fan W."/>
            <person name="Wang S."/>
            <person name="Wang H."/>
            <person name="Wang A."/>
            <person name="Jiang F."/>
            <person name="Liu H."/>
            <person name="Zhao H."/>
            <person name="Xu D."/>
            <person name="Zhang Y."/>
        </authorList>
    </citation>
    <scope>NUCLEOTIDE SEQUENCE [LARGE SCALE GENOMIC DNA]</scope>
    <source>
        <strain evidence="2">cv. Yunnan</strain>
        <tissue evidence="1">Leaves</tissue>
    </source>
</reference>
<sequence length="117" mass="13021">MKISIKIQNEGESSDVKDRKEDAIVDSMNSKNLNCLIKNQTKGERIAQIDSINSRDAKKQSRGRFSVDGAVDLLKLISGWSVKKRRSGSRAAEVNDRRNREDDSGCVDVDDVIPNEG</sequence>
<evidence type="ECO:0000313" key="1">
    <source>
        <dbReference type="EMBL" id="KAI3801712.1"/>
    </source>
</evidence>
<reference evidence="2" key="1">
    <citation type="journal article" date="2022" name="Mol. Ecol. Resour.">
        <title>The genomes of chicory, endive, great burdock and yacon provide insights into Asteraceae palaeo-polyploidization history and plant inulin production.</title>
        <authorList>
            <person name="Fan W."/>
            <person name="Wang S."/>
            <person name="Wang H."/>
            <person name="Wang A."/>
            <person name="Jiang F."/>
            <person name="Liu H."/>
            <person name="Zhao H."/>
            <person name="Xu D."/>
            <person name="Zhang Y."/>
        </authorList>
    </citation>
    <scope>NUCLEOTIDE SEQUENCE [LARGE SCALE GENOMIC DNA]</scope>
    <source>
        <strain evidence="2">cv. Yunnan</strain>
    </source>
</reference>
<organism evidence="1 2">
    <name type="scientific">Smallanthus sonchifolius</name>
    <dbReference type="NCBI Taxonomy" id="185202"/>
    <lineage>
        <taxon>Eukaryota</taxon>
        <taxon>Viridiplantae</taxon>
        <taxon>Streptophyta</taxon>
        <taxon>Embryophyta</taxon>
        <taxon>Tracheophyta</taxon>
        <taxon>Spermatophyta</taxon>
        <taxon>Magnoliopsida</taxon>
        <taxon>eudicotyledons</taxon>
        <taxon>Gunneridae</taxon>
        <taxon>Pentapetalae</taxon>
        <taxon>asterids</taxon>
        <taxon>campanulids</taxon>
        <taxon>Asterales</taxon>
        <taxon>Asteraceae</taxon>
        <taxon>Asteroideae</taxon>
        <taxon>Heliantheae alliance</taxon>
        <taxon>Millerieae</taxon>
        <taxon>Smallanthus</taxon>
    </lineage>
</organism>